<keyword evidence="2" id="KW-0808">Transferase</keyword>
<dbReference type="HOGENOM" id="CLU_000288_5_16_1"/>
<dbReference type="Pfam" id="PF00069">
    <property type="entry name" value="Pkinase"/>
    <property type="match status" value="1"/>
</dbReference>
<protein>
    <submittedName>
        <fullName evidence="7">Kinase, CMGC CLK</fullName>
    </submittedName>
</protein>
<dbReference type="Gene3D" id="3.30.200.20">
    <property type="entry name" value="Phosphorylase Kinase, domain 1"/>
    <property type="match status" value="1"/>
</dbReference>
<dbReference type="OMA" id="RHHIQSF"/>
<feature type="compositionally biased region" description="Polar residues" evidence="6">
    <location>
        <begin position="1"/>
        <end position="16"/>
    </location>
</feature>
<accession>A8BBY0</accession>
<proteinExistence type="predicted"/>
<dbReference type="SUPFAM" id="SSF56112">
    <property type="entry name" value="Protein kinase-like (PK-like)"/>
    <property type="match status" value="1"/>
</dbReference>
<evidence type="ECO:0000256" key="6">
    <source>
        <dbReference type="SAM" id="MobiDB-lite"/>
    </source>
</evidence>
<dbReference type="GO" id="GO:0005634">
    <property type="term" value="C:nucleus"/>
    <property type="evidence" value="ECO:0000318"/>
    <property type="project" value="GO_Central"/>
</dbReference>
<evidence type="ECO:0000256" key="2">
    <source>
        <dbReference type="ARBA" id="ARBA00022679"/>
    </source>
</evidence>
<dbReference type="SMART" id="SM00220">
    <property type="entry name" value="S_TKc"/>
    <property type="match status" value="1"/>
</dbReference>
<comment type="caution">
    <text evidence="7">The sequence shown here is derived from an EMBL/GenBank/DDBJ whole genome shotgun (WGS) entry which is preliminary data.</text>
</comment>
<dbReference type="GeneID" id="5701002"/>
<dbReference type="RefSeq" id="XP_001708093.1">
    <property type="nucleotide sequence ID" value="XM_001708041.1"/>
</dbReference>
<name>A8BBY0_GIAIC</name>
<dbReference type="EMBL" id="AACB03000001">
    <property type="protein sequence ID" value="KAE8305213.1"/>
    <property type="molecule type" value="Genomic_DNA"/>
</dbReference>
<dbReference type="Proteomes" id="UP000001548">
    <property type="component" value="Unassembled WGS sequence"/>
</dbReference>
<keyword evidence="1" id="KW-0723">Serine/threonine-protein kinase</keyword>
<gene>
    <name evidence="7" type="ORF">GL50803_0092741</name>
</gene>
<evidence type="ECO:0000313" key="7">
    <source>
        <dbReference type="EMBL" id="KAE8305213.1"/>
    </source>
</evidence>
<dbReference type="InterPro" id="IPR017441">
    <property type="entry name" value="Protein_kinase_ATP_BS"/>
</dbReference>
<dbReference type="GO" id="GO:0005524">
    <property type="term" value="F:ATP binding"/>
    <property type="evidence" value="ECO:0007669"/>
    <property type="project" value="UniProtKB-UniRule"/>
</dbReference>
<reference evidence="7 8" key="1">
    <citation type="journal article" date="2007" name="Science">
        <title>Genomic minimalism in the early diverging intestinal parasite Giardia lamblia.</title>
        <authorList>
            <person name="Morrison H.G."/>
            <person name="McArthur A.G."/>
            <person name="Gillin F.D."/>
            <person name="Aley S.B."/>
            <person name="Adam R.D."/>
            <person name="Olsen G.J."/>
            <person name="Best A.A."/>
            <person name="Cande W.Z."/>
            <person name="Chen F."/>
            <person name="Cipriano M.J."/>
            <person name="Davids B.J."/>
            <person name="Dawson S.C."/>
            <person name="Elmendorf H.G."/>
            <person name="Hehl A.B."/>
            <person name="Holder M.E."/>
            <person name="Huse S.M."/>
            <person name="Kim U.U."/>
            <person name="Lasek-Nesselquist E."/>
            <person name="Manning G."/>
            <person name="Nigam A."/>
            <person name="Nixon J.E."/>
            <person name="Palm D."/>
            <person name="Passamaneck N.E."/>
            <person name="Prabhu A."/>
            <person name="Reich C.I."/>
            <person name="Reiner D.S."/>
            <person name="Samuelson J."/>
            <person name="Svard S.G."/>
            <person name="Sogin M.L."/>
        </authorList>
    </citation>
    <scope>NUCLEOTIDE SEQUENCE [LARGE SCALE GENOMIC DNA]</scope>
    <source>
        <strain evidence="7 8">WB C6</strain>
    </source>
</reference>
<evidence type="ECO:0000256" key="4">
    <source>
        <dbReference type="ARBA" id="ARBA00022777"/>
    </source>
</evidence>
<dbReference type="PANTHER" id="PTHR45646">
    <property type="entry name" value="SERINE/THREONINE-PROTEIN KINASE DOA-RELATED"/>
    <property type="match status" value="1"/>
</dbReference>
<dbReference type="GO" id="GO:0004674">
    <property type="term" value="F:protein serine/threonine kinase activity"/>
    <property type="evidence" value="ECO:0000318"/>
    <property type="project" value="GO_Central"/>
</dbReference>
<dbReference type="Gene3D" id="1.10.510.10">
    <property type="entry name" value="Transferase(Phosphotransferase) domain 1"/>
    <property type="match status" value="1"/>
</dbReference>
<keyword evidence="3" id="KW-0547">Nucleotide-binding</keyword>
<dbReference type="PANTHER" id="PTHR45646:SF11">
    <property type="entry name" value="SERINE_THREONINE-PROTEIN KINASE DOA"/>
    <property type="match status" value="1"/>
</dbReference>
<keyword evidence="4 7" id="KW-0418">Kinase</keyword>
<evidence type="ECO:0000313" key="8">
    <source>
        <dbReference type="Proteomes" id="UP000001548"/>
    </source>
</evidence>
<sequence length="444" mass="50878">MALSSRPNTARRSSARSGALGPDTSTQNLEEGHINPGPNEVLGGRYAIFARLGHGTFGRVYACYDKSRDDTEVAVKVIRAIDRYTAAGKAEEAVLNKIKQAAKKAQHTGYSSSLMNSYYAKLCWNNCNLAYLERSFQHNNHICLVFPKYGISLLDLLKANNFRGFNIDWTRELSRSFMVGVGFLHDLGYIHTDIKLENILSREKPRATRVRDRIFVHPSGAELVLIDLGSSVRLSDHRRPSLVCTRQYRPPEAYLGLPFDQTLDIWSCGCVIFEILTGRTLFRTHNSVVHLCMMERLLGPMPDTVIEQMDIYNSKYQEFFCRTKKSWSLPTDLDPQERRHYEELLPLEREIDKYGYGYHTSLIHLLRVMLSWDARKRFSVPECMAHPFFEEEPRESKQTQTSGRNLANDQNMGTLMRDLLSAIDRTHPRYNDLKNAVDIAFGIN</sequence>
<dbReference type="AlphaFoldDB" id="A8BBY0"/>
<dbReference type="VEuPathDB" id="GiardiaDB:GL50803_92741"/>
<dbReference type="KEGG" id="gla:GL50803_0092741"/>
<dbReference type="InterPro" id="IPR051175">
    <property type="entry name" value="CLK_kinases"/>
</dbReference>
<feature type="region of interest" description="Disordered" evidence="6">
    <location>
        <begin position="389"/>
        <end position="410"/>
    </location>
</feature>
<keyword evidence="5" id="KW-0067">ATP-binding</keyword>
<feature type="region of interest" description="Disordered" evidence="6">
    <location>
        <begin position="1"/>
        <end position="37"/>
    </location>
</feature>
<keyword evidence="8" id="KW-1185">Reference proteome</keyword>
<feature type="compositionally biased region" description="Polar residues" evidence="6">
    <location>
        <begin position="398"/>
        <end position="410"/>
    </location>
</feature>
<evidence type="ECO:0000256" key="1">
    <source>
        <dbReference type="ARBA" id="ARBA00022527"/>
    </source>
</evidence>
<dbReference type="FunCoup" id="A8BBY0">
    <property type="interactions" value="85"/>
</dbReference>
<dbReference type="PROSITE" id="PS50011">
    <property type="entry name" value="PROTEIN_KINASE_DOM"/>
    <property type="match status" value="1"/>
</dbReference>
<dbReference type="STRING" id="184922.A8BBY0"/>
<dbReference type="PROSITE" id="PS00107">
    <property type="entry name" value="PROTEIN_KINASE_ATP"/>
    <property type="match status" value="1"/>
</dbReference>
<evidence type="ECO:0000256" key="5">
    <source>
        <dbReference type="ARBA" id="ARBA00022840"/>
    </source>
</evidence>
<dbReference type="InterPro" id="IPR011009">
    <property type="entry name" value="Kinase-like_dom_sf"/>
</dbReference>
<dbReference type="GO" id="GO:0043484">
    <property type="term" value="P:regulation of RNA splicing"/>
    <property type="evidence" value="ECO:0000318"/>
    <property type="project" value="GO_Central"/>
</dbReference>
<dbReference type="InterPro" id="IPR000719">
    <property type="entry name" value="Prot_kinase_dom"/>
</dbReference>
<evidence type="ECO:0000256" key="3">
    <source>
        <dbReference type="ARBA" id="ARBA00022741"/>
    </source>
</evidence>
<organism evidence="7 8">
    <name type="scientific">Giardia intestinalis (strain ATCC 50803 / WB clone C6)</name>
    <name type="common">Giardia lamblia</name>
    <dbReference type="NCBI Taxonomy" id="184922"/>
    <lineage>
        <taxon>Eukaryota</taxon>
        <taxon>Metamonada</taxon>
        <taxon>Diplomonadida</taxon>
        <taxon>Hexamitidae</taxon>
        <taxon>Giardiinae</taxon>
        <taxon>Giardia</taxon>
    </lineage>
</organism>